<dbReference type="PROSITE" id="PS51030">
    <property type="entry name" value="NUCLEAR_REC_DBD_2"/>
    <property type="match status" value="1"/>
</dbReference>
<proteinExistence type="predicted"/>
<evidence type="ECO:0000256" key="1">
    <source>
        <dbReference type="ARBA" id="ARBA00022723"/>
    </source>
</evidence>
<evidence type="ECO:0000313" key="11">
    <source>
        <dbReference type="Proteomes" id="UP001432322"/>
    </source>
</evidence>
<keyword evidence="3" id="KW-0862">Zinc</keyword>
<dbReference type="InterPro" id="IPR001628">
    <property type="entry name" value="Znf_hrmn_rcpt"/>
</dbReference>
<evidence type="ECO:0000256" key="2">
    <source>
        <dbReference type="ARBA" id="ARBA00022771"/>
    </source>
</evidence>
<dbReference type="PANTHER" id="PTHR46011">
    <property type="entry name" value="NUCLEAR HORMONE RECEPTOR FAMILY MEMBER NHR-86-RELATED"/>
    <property type="match status" value="1"/>
</dbReference>
<comment type="caution">
    <text evidence="10">The sequence shown here is derived from an EMBL/GenBank/DDBJ whole genome shotgun (WGS) entry which is preliminary data.</text>
</comment>
<organism evidence="10 11">
    <name type="scientific">Pristionchus fissidentatus</name>
    <dbReference type="NCBI Taxonomy" id="1538716"/>
    <lineage>
        <taxon>Eukaryota</taxon>
        <taxon>Metazoa</taxon>
        <taxon>Ecdysozoa</taxon>
        <taxon>Nematoda</taxon>
        <taxon>Chromadorea</taxon>
        <taxon>Rhabditida</taxon>
        <taxon>Rhabditina</taxon>
        <taxon>Diplogasteromorpha</taxon>
        <taxon>Diplogasteroidea</taxon>
        <taxon>Neodiplogasteridae</taxon>
        <taxon>Pristionchus</taxon>
    </lineage>
</organism>
<evidence type="ECO:0000256" key="7">
    <source>
        <dbReference type="ARBA" id="ARBA00023170"/>
    </source>
</evidence>
<dbReference type="EMBL" id="BTSY01000072">
    <property type="protein sequence ID" value="GMT37217.1"/>
    <property type="molecule type" value="Genomic_DNA"/>
</dbReference>
<dbReference type="SMART" id="SM00399">
    <property type="entry name" value="ZnF_C4"/>
    <property type="match status" value="1"/>
</dbReference>
<dbReference type="Pfam" id="PF00105">
    <property type="entry name" value="zf-C4"/>
    <property type="match status" value="1"/>
</dbReference>
<evidence type="ECO:0000256" key="6">
    <source>
        <dbReference type="ARBA" id="ARBA00023163"/>
    </source>
</evidence>
<keyword evidence="8" id="KW-0539">Nucleus</keyword>
<feature type="non-terminal residue" evidence="10">
    <location>
        <position position="1"/>
    </location>
</feature>
<keyword evidence="7" id="KW-0675">Receptor</keyword>
<reference evidence="10" key="1">
    <citation type="submission" date="2023-10" db="EMBL/GenBank/DDBJ databases">
        <title>Genome assembly of Pristionchus species.</title>
        <authorList>
            <person name="Yoshida K."/>
            <person name="Sommer R.J."/>
        </authorList>
    </citation>
    <scope>NUCLEOTIDE SEQUENCE</scope>
    <source>
        <strain evidence="10">RS5133</strain>
    </source>
</reference>
<feature type="domain" description="Nuclear receptor" evidence="9">
    <location>
        <begin position="19"/>
        <end position="95"/>
    </location>
</feature>
<dbReference type="Gene3D" id="3.30.50.10">
    <property type="entry name" value="Erythroid Transcription Factor GATA-1, subunit A"/>
    <property type="match status" value="1"/>
</dbReference>
<evidence type="ECO:0000256" key="3">
    <source>
        <dbReference type="ARBA" id="ARBA00022833"/>
    </source>
</evidence>
<keyword evidence="11" id="KW-1185">Reference proteome</keyword>
<dbReference type="Proteomes" id="UP001432322">
    <property type="component" value="Unassembled WGS sequence"/>
</dbReference>
<dbReference type="PANTHER" id="PTHR46011:SF6">
    <property type="entry name" value="HIGH ZINC ACTIVATED NUCLEAR RECEPTOR PROTEIN"/>
    <property type="match status" value="1"/>
</dbReference>
<evidence type="ECO:0000256" key="8">
    <source>
        <dbReference type="ARBA" id="ARBA00023242"/>
    </source>
</evidence>
<evidence type="ECO:0000256" key="4">
    <source>
        <dbReference type="ARBA" id="ARBA00023015"/>
    </source>
</evidence>
<evidence type="ECO:0000259" key="9">
    <source>
        <dbReference type="PROSITE" id="PS51030"/>
    </source>
</evidence>
<dbReference type="GO" id="GO:0008270">
    <property type="term" value="F:zinc ion binding"/>
    <property type="evidence" value="ECO:0007669"/>
    <property type="project" value="UniProtKB-KW"/>
</dbReference>
<dbReference type="GO" id="GO:0043565">
    <property type="term" value="F:sequence-specific DNA binding"/>
    <property type="evidence" value="ECO:0007669"/>
    <property type="project" value="InterPro"/>
</dbReference>
<dbReference type="InterPro" id="IPR013088">
    <property type="entry name" value="Znf_NHR/GATA"/>
</dbReference>
<dbReference type="GO" id="GO:0005634">
    <property type="term" value="C:nucleus"/>
    <property type="evidence" value="ECO:0007669"/>
    <property type="project" value="TreeGrafter"/>
</dbReference>
<dbReference type="GO" id="GO:0003700">
    <property type="term" value="F:DNA-binding transcription factor activity"/>
    <property type="evidence" value="ECO:0007669"/>
    <property type="project" value="InterPro"/>
</dbReference>
<keyword evidence="4" id="KW-0805">Transcription regulation</keyword>
<protein>
    <recommendedName>
        <fullName evidence="9">Nuclear receptor domain-containing protein</fullName>
    </recommendedName>
</protein>
<keyword evidence="5" id="KW-0238">DNA-binding</keyword>
<name>A0AAV5X1I0_9BILA</name>
<accession>A0AAV5X1I0</accession>
<dbReference type="SUPFAM" id="SSF57716">
    <property type="entry name" value="Glucocorticoid receptor-like (DNA-binding domain)"/>
    <property type="match status" value="1"/>
</dbReference>
<keyword evidence="1" id="KW-0479">Metal-binding</keyword>
<dbReference type="PRINTS" id="PR00047">
    <property type="entry name" value="STROIDFINGER"/>
</dbReference>
<keyword evidence="2" id="KW-0863">Zinc-finger</keyword>
<gene>
    <name evidence="10" type="ORF">PFISCL1PPCAC_28514</name>
</gene>
<evidence type="ECO:0000313" key="10">
    <source>
        <dbReference type="EMBL" id="GMT37217.1"/>
    </source>
</evidence>
<sequence>SRPLISLMDSEGVSSTTRMRQCLVCCVPVDSVHLGMDVCRACSSFFKRTWTLGRSYPCRRGDHECDTVKEGKLGCRSCRFDKCIAVGLMYEGANATAKETSNFHPCKGQTGVQRFGGASAETGT</sequence>
<evidence type="ECO:0000256" key="5">
    <source>
        <dbReference type="ARBA" id="ARBA00023125"/>
    </source>
</evidence>
<keyword evidence="6" id="KW-0804">Transcription</keyword>
<dbReference type="AlphaFoldDB" id="A0AAV5X1I0"/>